<dbReference type="AlphaFoldDB" id="A0A344J531"/>
<dbReference type="EMBL" id="CP029556">
    <property type="protein sequence ID" value="AXA84141.1"/>
    <property type="molecule type" value="Genomic_DNA"/>
</dbReference>
<comment type="similarity">
    <text evidence="10">Belongs to the prokaryotic GSH synthase family.</text>
</comment>
<dbReference type="EC" id="6.3.2.3" evidence="10"/>
<dbReference type="InterPro" id="IPR011761">
    <property type="entry name" value="ATP-grasp"/>
</dbReference>
<dbReference type="GO" id="GO:0004363">
    <property type="term" value="F:glutathione synthase activity"/>
    <property type="evidence" value="ECO:0007669"/>
    <property type="project" value="UniProtKB-UniRule"/>
</dbReference>
<keyword evidence="4 10" id="KW-0317">Glutathione biosynthesis</keyword>
<dbReference type="InterPro" id="IPR004218">
    <property type="entry name" value="GSHS_ATP-bd"/>
</dbReference>
<dbReference type="Pfam" id="PF02955">
    <property type="entry name" value="GSH-S_ATP"/>
    <property type="match status" value="1"/>
</dbReference>
<keyword evidence="13" id="KW-1185">Reference proteome</keyword>
<dbReference type="RefSeq" id="WP_112926354.1">
    <property type="nucleotide sequence ID" value="NZ_CP029556.1"/>
</dbReference>
<evidence type="ECO:0000256" key="9">
    <source>
        <dbReference type="ARBA" id="ARBA00023211"/>
    </source>
</evidence>
<proteinExistence type="inferred from homology"/>
<dbReference type="InterPro" id="IPR016185">
    <property type="entry name" value="PreATP-grasp_dom_sf"/>
</dbReference>
<evidence type="ECO:0000259" key="11">
    <source>
        <dbReference type="PROSITE" id="PS50975"/>
    </source>
</evidence>
<dbReference type="UniPathway" id="UPA00142">
    <property type="reaction ID" value="UER00210"/>
</dbReference>
<name>A0A344J531_9GAMM</name>
<keyword evidence="6 10" id="KW-0547">Nucleotide-binding</keyword>
<dbReference type="InterPro" id="IPR004215">
    <property type="entry name" value="GSHS_N"/>
</dbReference>
<evidence type="ECO:0000256" key="6">
    <source>
        <dbReference type="ARBA" id="ARBA00022741"/>
    </source>
</evidence>
<dbReference type="HAMAP" id="MF_00162">
    <property type="entry name" value="GSH_S"/>
    <property type="match status" value="1"/>
</dbReference>
<reference evidence="13" key="1">
    <citation type="submission" date="2018-05" db="EMBL/GenBank/DDBJ databases">
        <title>Luteimonas pekinense sp. nov., isolated from human Meibomian gland secretions, Beijing, China.</title>
        <authorList>
            <person name="Wen T."/>
            <person name="Bai H."/>
            <person name="Lv H."/>
        </authorList>
    </citation>
    <scope>NUCLEOTIDE SEQUENCE [LARGE SCALE GENOMIC DNA]</scope>
    <source>
        <strain evidence="13">83-4</strain>
    </source>
</reference>
<evidence type="ECO:0000256" key="1">
    <source>
        <dbReference type="ARBA" id="ARBA00001936"/>
    </source>
</evidence>
<dbReference type="PANTHER" id="PTHR21621">
    <property type="entry name" value="RIBOSOMAL PROTEIN S6 MODIFICATION PROTEIN"/>
    <property type="match status" value="1"/>
</dbReference>
<dbReference type="GO" id="GO:0005524">
    <property type="term" value="F:ATP binding"/>
    <property type="evidence" value="ECO:0007669"/>
    <property type="project" value="UniProtKB-UniRule"/>
</dbReference>
<evidence type="ECO:0000256" key="3">
    <source>
        <dbReference type="ARBA" id="ARBA00022598"/>
    </source>
</evidence>
<dbReference type="InterPro" id="IPR006284">
    <property type="entry name" value="Glut_synth_pro"/>
</dbReference>
<evidence type="ECO:0000256" key="7">
    <source>
        <dbReference type="ARBA" id="ARBA00022840"/>
    </source>
</evidence>
<dbReference type="Pfam" id="PF02951">
    <property type="entry name" value="GSH-S_N"/>
    <property type="match status" value="1"/>
</dbReference>
<dbReference type="PANTHER" id="PTHR21621:SF4">
    <property type="entry name" value="GLUTATHIONE SYNTHETASE"/>
    <property type="match status" value="1"/>
</dbReference>
<dbReference type="OrthoDB" id="9785415at2"/>
<dbReference type="GO" id="GO:0005737">
    <property type="term" value="C:cytoplasm"/>
    <property type="evidence" value="ECO:0007669"/>
    <property type="project" value="TreeGrafter"/>
</dbReference>
<dbReference type="Gene3D" id="3.30.470.20">
    <property type="entry name" value="ATP-grasp fold, B domain"/>
    <property type="match status" value="1"/>
</dbReference>
<dbReference type="GO" id="GO:0046872">
    <property type="term" value="F:metal ion binding"/>
    <property type="evidence" value="ECO:0007669"/>
    <property type="project" value="UniProtKB-KW"/>
</dbReference>
<accession>A0A344J531</accession>
<gene>
    <name evidence="10" type="primary">gshB</name>
    <name evidence="12" type="ORF">DCD74_05015</name>
</gene>
<keyword evidence="8" id="KW-0460">Magnesium</keyword>
<dbReference type="Gene3D" id="3.30.1490.20">
    <property type="entry name" value="ATP-grasp fold, A domain"/>
    <property type="match status" value="1"/>
</dbReference>
<dbReference type="NCBIfam" id="NF009110">
    <property type="entry name" value="PRK12458.1"/>
    <property type="match status" value="1"/>
</dbReference>
<evidence type="ECO:0000313" key="12">
    <source>
        <dbReference type="EMBL" id="AXA84141.1"/>
    </source>
</evidence>
<evidence type="ECO:0000256" key="10">
    <source>
        <dbReference type="HAMAP-Rule" id="MF_00162"/>
    </source>
</evidence>
<comment type="pathway">
    <text evidence="10">Sulfur metabolism; glutathione biosynthesis; glutathione from L-cysteine and L-glutamate: step 2/2.</text>
</comment>
<keyword evidence="7 10" id="KW-0067">ATP-binding</keyword>
<evidence type="ECO:0000313" key="13">
    <source>
        <dbReference type="Proteomes" id="UP000251842"/>
    </source>
</evidence>
<keyword evidence="9" id="KW-0464">Manganese</keyword>
<dbReference type="SUPFAM" id="SSF56059">
    <property type="entry name" value="Glutathione synthetase ATP-binding domain-like"/>
    <property type="match status" value="1"/>
</dbReference>
<dbReference type="KEGG" id="lue:DCD74_05015"/>
<dbReference type="InterPro" id="IPR013815">
    <property type="entry name" value="ATP_grasp_subdomain_1"/>
</dbReference>
<evidence type="ECO:0000256" key="4">
    <source>
        <dbReference type="ARBA" id="ARBA00022684"/>
    </source>
</evidence>
<comment type="cofactor">
    <cofactor evidence="1">
        <name>Mn(2+)</name>
        <dbReference type="ChEBI" id="CHEBI:29035"/>
    </cofactor>
</comment>
<dbReference type="Gene3D" id="3.40.50.20">
    <property type="match status" value="1"/>
</dbReference>
<feature type="domain" description="ATP-grasp" evidence="11">
    <location>
        <begin position="138"/>
        <end position="330"/>
    </location>
</feature>
<comment type="cofactor">
    <cofactor evidence="2">
        <name>Mg(2+)</name>
        <dbReference type="ChEBI" id="CHEBI:18420"/>
    </cofactor>
</comment>
<sequence>MMIAFFVNSLDSEYPRYTTTVLAHEAWRRGHDVCYVTPGDFVVSPDDSLQVHARVIPAGKGKARSRDDFFKQLKTAGKKTKLISMADIDVLMLRNDPANDAAKRPWAENIGIQFGRRAIEAGVLVLNDPDSLSLAINKLYFQSFPREVRAETLITRNASDIKAFARKHGGKIVLKPLQGSGGQGVFLLNGGKTKGNLNQMVEAISRDGYLIAQTYVPEADKGDIRLFLMNGWPLQIDGKYAAMRRVGAEDDVRSNIHAGGEAKAVKITDRELRLAELIRPKLQADGMFLVGIDIIGDTILEVNVFSPGNLFTCSEMAGVSFADLILQSIERKLQIRDQFPGQFTNAQLAVM</sequence>
<keyword evidence="5" id="KW-0479">Metal-binding</keyword>
<keyword evidence="3 10" id="KW-0436">Ligase</keyword>
<comment type="catalytic activity">
    <reaction evidence="10">
        <text>gamma-L-glutamyl-L-cysteine + glycine + ATP = glutathione + ADP + phosphate + H(+)</text>
        <dbReference type="Rhea" id="RHEA:13557"/>
        <dbReference type="ChEBI" id="CHEBI:15378"/>
        <dbReference type="ChEBI" id="CHEBI:30616"/>
        <dbReference type="ChEBI" id="CHEBI:43474"/>
        <dbReference type="ChEBI" id="CHEBI:57305"/>
        <dbReference type="ChEBI" id="CHEBI:57925"/>
        <dbReference type="ChEBI" id="CHEBI:58173"/>
        <dbReference type="ChEBI" id="CHEBI:456216"/>
        <dbReference type="EC" id="6.3.2.3"/>
    </reaction>
</comment>
<evidence type="ECO:0000256" key="2">
    <source>
        <dbReference type="ARBA" id="ARBA00001946"/>
    </source>
</evidence>
<protein>
    <recommendedName>
        <fullName evidence="10">Glutathione synthetase</fullName>
        <ecNumber evidence="10">6.3.2.3</ecNumber>
    </recommendedName>
    <alternativeName>
        <fullName evidence="10">GSH synthetase</fullName>
        <shortName evidence="10">GSH-S</shortName>
        <shortName evidence="10">GSHase</shortName>
    </alternativeName>
    <alternativeName>
        <fullName evidence="10">Glutathione synthase</fullName>
    </alternativeName>
</protein>
<dbReference type="SUPFAM" id="SSF52440">
    <property type="entry name" value="PreATP-grasp domain"/>
    <property type="match status" value="1"/>
</dbReference>
<evidence type="ECO:0000256" key="8">
    <source>
        <dbReference type="ARBA" id="ARBA00022842"/>
    </source>
</evidence>
<dbReference type="Proteomes" id="UP000251842">
    <property type="component" value="Chromosome"/>
</dbReference>
<dbReference type="PROSITE" id="PS50975">
    <property type="entry name" value="ATP_GRASP"/>
    <property type="match status" value="1"/>
</dbReference>
<evidence type="ECO:0000256" key="5">
    <source>
        <dbReference type="ARBA" id="ARBA00022723"/>
    </source>
</evidence>
<organism evidence="12 13">
    <name type="scientific">Solilutibacter oculi</name>
    <dbReference type="NCBI Taxonomy" id="2698682"/>
    <lineage>
        <taxon>Bacteria</taxon>
        <taxon>Pseudomonadati</taxon>
        <taxon>Pseudomonadota</taxon>
        <taxon>Gammaproteobacteria</taxon>
        <taxon>Lysobacterales</taxon>
        <taxon>Lysobacteraceae</taxon>
        <taxon>Solilutibacter</taxon>
    </lineage>
</organism>